<dbReference type="GO" id="GO:0005886">
    <property type="term" value="C:plasma membrane"/>
    <property type="evidence" value="ECO:0007669"/>
    <property type="project" value="UniProtKB-SubCell"/>
</dbReference>
<dbReference type="GO" id="GO:0016758">
    <property type="term" value="F:hexosyltransferase activity"/>
    <property type="evidence" value="ECO:0007669"/>
    <property type="project" value="InterPro"/>
</dbReference>
<comment type="subcellular location">
    <subcellularLocation>
        <location evidence="1">Cell membrane</location>
        <topology evidence="1">Multi-pass membrane protein</topology>
    </subcellularLocation>
</comment>
<feature type="transmembrane region" description="Helical" evidence="8">
    <location>
        <begin position="179"/>
        <end position="200"/>
    </location>
</feature>
<dbReference type="Pfam" id="PF09594">
    <property type="entry name" value="GT87"/>
    <property type="match status" value="1"/>
</dbReference>
<sequence>MKKTFKTNLVIKEYLIKLWIAVVLVIVVLKGILPGWNTTNSDFNNYYVASKLVLNKKPIHKFYNNQWFKKEAQELGIVSGAKFSPFPPITAYAYVPLAFFDVLTAKRIWLVINCIILLILPFRIRQITSWNFNSCLLFITLFCTPIASCINSGQIYFLLGFVLLEILAQKNVVSKPKLVGVLLGVMASLKYLPILFLAYSLKQKKRVVFFLFTLLSLLGIVVFLYLIDNQIYTTFFNHFKSHLQGDLSGQGKYAIGFQSLDSLLNNLFIFHSKDNLIPLINSPILKDVLKLMFYLLLFIPFLFIIRQNNYKLNNVEISIGLVGVFVVLPATASYHFLLLLLPLVYIFKWLLALKSTLQIVVISLFVFIAFNLQMHHIPNFKTAPIFNLLIHYPRLWSLLVLFLTLIYFYSKSINIKYG</sequence>
<organism evidence="9 10">
    <name type="scientific">Aurantibacter aestuarii</name>
    <dbReference type="NCBI Taxonomy" id="1266046"/>
    <lineage>
        <taxon>Bacteria</taxon>
        <taxon>Pseudomonadati</taxon>
        <taxon>Bacteroidota</taxon>
        <taxon>Flavobacteriia</taxon>
        <taxon>Flavobacteriales</taxon>
        <taxon>Flavobacteriaceae</taxon>
        <taxon>Aurantibacter</taxon>
    </lineage>
</organism>
<evidence type="ECO:0000256" key="7">
    <source>
        <dbReference type="ARBA" id="ARBA00024033"/>
    </source>
</evidence>
<feature type="transmembrane region" description="Helical" evidence="8">
    <location>
        <begin position="207"/>
        <end position="227"/>
    </location>
</feature>
<dbReference type="AlphaFoldDB" id="A0A2T1NDT9"/>
<feature type="transmembrane region" description="Helical" evidence="8">
    <location>
        <begin position="288"/>
        <end position="305"/>
    </location>
</feature>
<proteinExistence type="inferred from homology"/>
<accession>A0A2T1NDT9</accession>
<feature type="transmembrane region" description="Helical" evidence="8">
    <location>
        <begin position="14"/>
        <end position="33"/>
    </location>
</feature>
<evidence type="ECO:0000256" key="8">
    <source>
        <dbReference type="SAM" id="Phobius"/>
    </source>
</evidence>
<evidence type="ECO:0000313" key="10">
    <source>
        <dbReference type="Proteomes" id="UP000238426"/>
    </source>
</evidence>
<evidence type="ECO:0000256" key="1">
    <source>
        <dbReference type="ARBA" id="ARBA00004651"/>
    </source>
</evidence>
<evidence type="ECO:0000256" key="6">
    <source>
        <dbReference type="ARBA" id="ARBA00023136"/>
    </source>
</evidence>
<keyword evidence="10" id="KW-1185">Reference proteome</keyword>
<dbReference type="RefSeq" id="WP_106462748.1">
    <property type="nucleotide sequence ID" value="NZ_PXOQ01000007.1"/>
</dbReference>
<dbReference type="EMBL" id="PXOQ01000007">
    <property type="protein sequence ID" value="PSG90608.1"/>
    <property type="molecule type" value="Genomic_DNA"/>
</dbReference>
<evidence type="ECO:0008006" key="11">
    <source>
        <dbReference type="Google" id="ProtNLM"/>
    </source>
</evidence>
<keyword evidence="2" id="KW-1003">Cell membrane</keyword>
<evidence type="ECO:0000256" key="4">
    <source>
        <dbReference type="ARBA" id="ARBA00022692"/>
    </source>
</evidence>
<feature type="transmembrane region" description="Helical" evidence="8">
    <location>
        <begin position="136"/>
        <end position="159"/>
    </location>
</feature>
<feature type="transmembrane region" description="Helical" evidence="8">
    <location>
        <begin position="392"/>
        <end position="410"/>
    </location>
</feature>
<evidence type="ECO:0000256" key="2">
    <source>
        <dbReference type="ARBA" id="ARBA00022475"/>
    </source>
</evidence>
<name>A0A2T1NDT9_9FLAO</name>
<reference evidence="9 10" key="1">
    <citation type="submission" date="2018-03" db="EMBL/GenBank/DDBJ databases">
        <title>Mesoflavibacter sp. HG37 and Mesoflavibacter sp. HG96 sp.nov., two marine bacteria isolated from seawater of Western Pacific Ocean.</title>
        <authorList>
            <person name="Cheng H."/>
            <person name="Wu Y.-H."/>
            <person name="Guo L.-L."/>
            <person name="Xu X.-W."/>
        </authorList>
    </citation>
    <scope>NUCLEOTIDE SEQUENCE [LARGE SCALE GENOMIC DNA]</scope>
    <source>
        <strain evidence="9 10">KCTC 32269</strain>
    </source>
</reference>
<evidence type="ECO:0000256" key="3">
    <source>
        <dbReference type="ARBA" id="ARBA00022679"/>
    </source>
</evidence>
<comment type="similarity">
    <text evidence="7">Belongs to the glycosyltransferase 87 family.</text>
</comment>
<feature type="transmembrane region" description="Helical" evidence="8">
    <location>
        <begin position="107"/>
        <end position="124"/>
    </location>
</feature>
<keyword evidence="3" id="KW-0808">Transferase</keyword>
<dbReference type="Proteomes" id="UP000238426">
    <property type="component" value="Unassembled WGS sequence"/>
</dbReference>
<comment type="caution">
    <text evidence="9">The sequence shown here is derived from an EMBL/GenBank/DDBJ whole genome shotgun (WGS) entry which is preliminary data.</text>
</comment>
<dbReference type="InterPro" id="IPR018584">
    <property type="entry name" value="GT87"/>
</dbReference>
<keyword evidence="4 8" id="KW-0812">Transmembrane</keyword>
<evidence type="ECO:0000313" key="9">
    <source>
        <dbReference type="EMBL" id="PSG90608.1"/>
    </source>
</evidence>
<dbReference type="OrthoDB" id="1467382at2"/>
<feature type="transmembrane region" description="Helical" evidence="8">
    <location>
        <begin position="317"/>
        <end position="337"/>
    </location>
</feature>
<keyword evidence="5 8" id="KW-1133">Transmembrane helix</keyword>
<protein>
    <recommendedName>
        <fullName evidence="11">DUF2029 domain-containing protein</fullName>
    </recommendedName>
</protein>
<gene>
    <name evidence="9" type="ORF">C7H52_04815</name>
</gene>
<keyword evidence="6 8" id="KW-0472">Membrane</keyword>
<feature type="transmembrane region" description="Helical" evidence="8">
    <location>
        <begin position="349"/>
        <end position="372"/>
    </location>
</feature>
<evidence type="ECO:0000256" key="5">
    <source>
        <dbReference type="ARBA" id="ARBA00022989"/>
    </source>
</evidence>